<feature type="compositionally biased region" description="Low complexity" evidence="1">
    <location>
        <begin position="408"/>
        <end position="422"/>
    </location>
</feature>
<evidence type="ECO:0000313" key="2">
    <source>
        <dbReference type="EMBL" id="AVL94760.1"/>
    </source>
</evidence>
<protein>
    <submittedName>
        <fullName evidence="2">Uncharacterized protein</fullName>
    </submittedName>
</protein>
<evidence type="ECO:0000256" key="1">
    <source>
        <dbReference type="SAM" id="MobiDB-lite"/>
    </source>
</evidence>
<dbReference type="EMBL" id="MG807320">
    <property type="protein sequence ID" value="AVL94760.1"/>
    <property type="molecule type" value="Genomic_DNA"/>
</dbReference>
<feature type="region of interest" description="Disordered" evidence="1">
    <location>
        <begin position="394"/>
        <end position="422"/>
    </location>
</feature>
<dbReference type="Proteomes" id="UP000289600">
    <property type="component" value="Segment"/>
</dbReference>
<keyword evidence="3" id="KW-1185">Reference proteome</keyword>
<gene>
    <name evidence="2" type="ORF">mc_374</name>
</gene>
<name>A0A2P1ELJ8_9VIRU</name>
<accession>A0A2P1ELJ8</accession>
<organism evidence="2 3">
    <name type="scientific">Moumouvirus australiensis</name>
    <dbReference type="NCBI Taxonomy" id="2109587"/>
    <lineage>
        <taxon>Viruses</taxon>
        <taxon>Varidnaviria</taxon>
        <taxon>Bamfordvirae</taxon>
        <taxon>Nucleocytoviricota</taxon>
        <taxon>Megaviricetes</taxon>
        <taxon>Imitervirales</taxon>
        <taxon>Mimiviridae</taxon>
        <taxon>Megamimivirinae</taxon>
        <taxon>Moumouvirus</taxon>
        <taxon>Moumouvirus australiense</taxon>
    </lineage>
</organism>
<proteinExistence type="predicted"/>
<evidence type="ECO:0000313" key="3">
    <source>
        <dbReference type="Proteomes" id="UP000289600"/>
    </source>
</evidence>
<sequence>MQSTGQRRGASNFQINEILGPKFKEFVNLLETQQLQPFLVKNIETNNPRTYAAQSKYAPNDLHYDFAEYVMAASAAFKRIENPDLGRAQAAEGYGENIGNVFDELVSGRQGNTNWSNGKNVMTKYPSTNWYEPKQLVFEFNPATETRYLLPGYHLLPFTDESYGTYNGQPSTALVNAIRYLYNYIALLDVQSADATDIINTLKGDNLYFNRYINDAVKDITTGEYFSTPINYEASANTLSLTRDALLRGMTGIAWQIINRFRQIDTQRQGQATAANIGGFPPQIFTDRTVFGQYFAKSIPALQRINPTDIEDIFDELEALNFKTPVNAAVKALNIPEDVLRKYNIDAILNPEYVKNPIIDKVVSKEELSSGILEAVGATTPAPVTTPVVAIGATGTTPAPSAPPAPGTTPATGTPATGPASAGTNPGYLAGLRSYFSATGGAAGKVPSLPYLYYFSTDAAGKQVGKLVTEEQTPGAGDVIVDPAQVDAVRDITEKIVALNTTSGRVPGENLETQTGYGLARALLLGILYLLVTRRLTLADLATGDNYNLVSNLSRAIASNYPIVQNRLRNIPTGGNFAELRDPFISEYTLASYKSFERANNGTYGPRAQPVQANNKGSNLRDPEIYNFYTQVIANRPDFYDRFFNLVRTDATGVSPNVPILEAVGKQGADLDKYRLNVKKIGGYTRLTEGQRGGQFGDVVFISLIPPYPADGSVGRVWLTRDIPVDVATLASRGAEALRTIARSVYYSPSADTANIYGVDIPLAPVIQTAVATPLFSSNYQNYFGDLLRASVAATAQPTLSPLWKENENRLSEYLLRHASKWERVDDDFILRGPDGNPVAQQPADNCTFISNTEDCLDVLRQCIAPGANVNDGCSRLTDFNFVGLDVPASRLKQEVMKINPLVAFNILRQYGFASYLTEEKNDPFNGFRRYKVQTVGSWLKELVEGSDRCNNANISQDPCKPQTLRQYLGDTLADKILAMARDPTKFPFFNYLDILVDWVNANPQVLNPEESKFIKTGSKYPPINDSFKTYDYLNPYKPAEYRLRNMTCGLERLKTNIFNDLSGINGHAFISNLASVPIGIQMPLSRSAFVTSSPFGNYIPVMTGGQFYELENELKNLNGQYGYALFSQIYQDLLETMRSMQGDRRISLSTHTQDQINDKLENFKRAEEALRESIVKTIERNKLYQASRGYINPFNVPADKLPAVLAKHSNLLQLSSAYNKKAINLIDLFKTISEAIISKLDEGKSKYTRPLSATYH</sequence>
<reference evidence="3" key="1">
    <citation type="submission" date="2018-01" db="EMBL/GenBank/DDBJ databases">
        <title>Testimony of 'menage a trois' revealed by the proteome of Megavirus virophage.</title>
        <authorList>
            <person name="Jeudy S."/>
            <person name="Bertaux L."/>
            <person name="Alempic J.-M."/>
            <person name="Lartigue A."/>
            <person name="Legendre M."/>
            <person name="Philippe N."/>
            <person name="Beucher L."/>
            <person name="Biondi E."/>
            <person name="Juul S."/>
            <person name="Turner D."/>
            <person name="Coute Y."/>
            <person name="Claverie J.-M."/>
            <person name="Abergel C."/>
        </authorList>
    </citation>
    <scope>NUCLEOTIDE SEQUENCE [LARGE SCALE GENOMIC DNA]</scope>
</reference>